<feature type="domain" description="C2" evidence="7">
    <location>
        <begin position="655"/>
        <end position="777"/>
    </location>
</feature>
<accession>A0A0G4F7V9</accession>
<dbReference type="PhylomeDB" id="A0A0G4F7V9"/>
<dbReference type="EMBL" id="CDMY01000385">
    <property type="protein sequence ID" value="CEM08627.1"/>
    <property type="molecule type" value="Genomic_DNA"/>
</dbReference>
<evidence type="ECO:0000256" key="1">
    <source>
        <dbReference type="ARBA" id="ARBA00004167"/>
    </source>
</evidence>
<dbReference type="Pfam" id="PF00168">
    <property type="entry name" value="C2"/>
    <property type="match status" value="3"/>
</dbReference>
<proteinExistence type="predicted"/>
<evidence type="ECO:0000256" key="2">
    <source>
        <dbReference type="ARBA" id="ARBA00022692"/>
    </source>
</evidence>
<name>A0A0G4F7V9_VITBC</name>
<sequence length="886" mass="100630">MSNPYCKVVCGGRLAQTACIQDTQNPCWWWAEEWEVTLPENLDYAKDVTVDIYDHSGIVSSHNKLCGTKVTVTTIPREWVDEPVWLNLTAQSFFCDTKLLCCFELLPKDEEERYPFYPEIRPETQLWYVELLLIGVRLKKDEGRQPMVEVRYEPDEGSAWTVRTRRPLKGRPGQRNFNYLQIFQTELSLPKDINYQRYLEVVVIEPASGLNLTDTVLGATYIHLTPSLPGLSRTAREKLRQTFRPKTYEELRHESIAAKKRDVEKGAEEADGEEFELPGNDEEKLKELEVCRQEGRYLPIENPKLLNTRFIGQGEFVKRRQPGTFVVSGEKQCDGLSGRLLALGEWVPETVGYLLYNCKISEEGFNEYEEDDVMKAFPASTGGKQDAVRPSTAETTASWFGSFMGFASSGAVPKSDHHTDEEAASQQMGEDEGQNETSEESGNEAANTARSKVAFAAPSESRVPTKRRKDQSMFDRLDELEGDWNKLKAHIRESAEFILRVYLLSAHGLTCSSHKPSVYPIVSNLEETFVQTSVKEDEGVFFINDTRYARKQGIEPEFQKCYVLNCSFPECATLQIRLMKRNTLLYEEEIGRTTIDLERRWFNVKWQKWMEDNKVPIEARPLLLVTTGSAGSDEGGLTVARGALRLWVEILMKQQVAKRPIEALPSPDPEEWELRAVVWRVKNVRKENQDSVCIFVKGSYTNDTNHSLEQTTDTHYNSKDGTGQFNWRWVFRVTSPSVYPVLKVQLWEWGLTGSAPLSETTIDLTADLARAKRSKASLHKERTWVHCTHPAYPGESRGSVELELWYVPGDVGLHNPVGRGWEEPNRDPYLEHVTENRDYLNTAALLKTVGDIAGTVVAGAKWMTIAYIVAAWAGGAVLHRHAGPDS</sequence>
<reference evidence="8 9" key="1">
    <citation type="submission" date="2014-11" db="EMBL/GenBank/DDBJ databases">
        <authorList>
            <person name="Zhu J."/>
            <person name="Qi W."/>
            <person name="Song R."/>
        </authorList>
    </citation>
    <scope>NUCLEOTIDE SEQUENCE [LARGE SCALE GENOMIC DNA]</scope>
</reference>
<organism evidence="8 9">
    <name type="scientific">Vitrella brassicaformis (strain CCMP3155)</name>
    <dbReference type="NCBI Taxonomy" id="1169540"/>
    <lineage>
        <taxon>Eukaryota</taxon>
        <taxon>Sar</taxon>
        <taxon>Alveolata</taxon>
        <taxon>Colpodellida</taxon>
        <taxon>Vitrellaceae</taxon>
        <taxon>Vitrella</taxon>
    </lineage>
</organism>
<dbReference type="OrthoDB" id="270970at2759"/>
<evidence type="ECO:0000256" key="5">
    <source>
        <dbReference type="ARBA" id="ARBA00023136"/>
    </source>
</evidence>
<dbReference type="GO" id="GO:0016020">
    <property type="term" value="C:membrane"/>
    <property type="evidence" value="ECO:0007669"/>
    <property type="project" value="UniProtKB-SubCell"/>
</dbReference>
<keyword evidence="4" id="KW-1133">Transmembrane helix</keyword>
<dbReference type="PANTHER" id="PTHR12546:SF33">
    <property type="entry name" value="SPERM VESICLE FUSION PROTEIN FER-1"/>
    <property type="match status" value="1"/>
</dbReference>
<keyword evidence="3" id="KW-0677">Repeat</keyword>
<dbReference type="InterPro" id="IPR037721">
    <property type="entry name" value="Ferlin"/>
</dbReference>
<dbReference type="AlphaFoldDB" id="A0A0G4F7V9"/>
<dbReference type="InParanoid" id="A0A0G4F7V9"/>
<dbReference type="VEuPathDB" id="CryptoDB:Vbra_14671"/>
<feature type="domain" description="C2" evidence="7">
    <location>
        <begin position="1"/>
        <end position="86"/>
    </location>
</feature>
<evidence type="ECO:0000313" key="9">
    <source>
        <dbReference type="Proteomes" id="UP000041254"/>
    </source>
</evidence>
<evidence type="ECO:0000313" key="8">
    <source>
        <dbReference type="EMBL" id="CEM08627.1"/>
    </source>
</evidence>
<dbReference type="Gene3D" id="2.60.40.150">
    <property type="entry name" value="C2 domain"/>
    <property type="match status" value="3"/>
</dbReference>
<evidence type="ECO:0000256" key="4">
    <source>
        <dbReference type="ARBA" id="ARBA00022989"/>
    </source>
</evidence>
<dbReference type="SMART" id="SM00239">
    <property type="entry name" value="C2"/>
    <property type="match status" value="2"/>
</dbReference>
<keyword evidence="5" id="KW-0472">Membrane</keyword>
<keyword evidence="9" id="KW-1185">Reference proteome</keyword>
<feature type="region of interest" description="Disordered" evidence="6">
    <location>
        <begin position="411"/>
        <end position="470"/>
    </location>
</feature>
<dbReference type="InterPro" id="IPR035892">
    <property type="entry name" value="C2_domain_sf"/>
</dbReference>
<dbReference type="PROSITE" id="PS50004">
    <property type="entry name" value="C2"/>
    <property type="match status" value="3"/>
</dbReference>
<dbReference type="GO" id="GO:0007009">
    <property type="term" value="P:plasma membrane organization"/>
    <property type="evidence" value="ECO:0007669"/>
    <property type="project" value="TreeGrafter"/>
</dbReference>
<comment type="subcellular location">
    <subcellularLocation>
        <location evidence="1">Membrane</location>
        <topology evidence="1">Single-pass membrane protein</topology>
    </subcellularLocation>
</comment>
<evidence type="ECO:0000256" key="6">
    <source>
        <dbReference type="SAM" id="MobiDB-lite"/>
    </source>
</evidence>
<feature type="compositionally biased region" description="Acidic residues" evidence="6">
    <location>
        <begin position="429"/>
        <end position="442"/>
    </location>
</feature>
<keyword evidence="2" id="KW-0812">Transmembrane</keyword>
<dbReference type="PANTHER" id="PTHR12546">
    <property type="entry name" value="FER-1-LIKE"/>
    <property type="match status" value="1"/>
</dbReference>
<dbReference type="Proteomes" id="UP000041254">
    <property type="component" value="Unassembled WGS sequence"/>
</dbReference>
<dbReference type="InterPro" id="IPR000008">
    <property type="entry name" value="C2_dom"/>
</dbReference>
<protein>
    <recommendedName>
        <fullName evidence="7">C2 domain-containing protein</fullName>
    </recommendedName>
</protein>
<evidence type="ECO:0000256" key="3">
    <source>
        <dbReference type="ARBA" id="ARBA00022737"/>
    </source>
</evidence>
<evidence type="ECO:0000259" key="7">
    <source>
        <dbReference type="PROSITE" id="PS50004"/>
    </source>
</evidence>
<dbReference type="CDD" id="cd00030">
    <property type="entry name" value="C2"/>
    <property type="match status" value="1"/>
</dbReference>
<gene>
    <name evidence="8" type="ORF">Vbra_14671</name>
</gene>
<feature type="domain" description="C2" evidence="7">
    <location>
        <begin position="476"/>
        <end position="610"/>
    </location>
</feature>
<dbReference type="SUPFAM" id="SSF49562">
    <property type="entry name" value="C2 domain (Calcium/lipid-binding domain, CaLB)"/>
    <property type="match status" value="3"/>
</dbReference>